<keyword evidence="4" id="KW-0479">Metal-binding</keyword>
<dbReference type="FunFam" id="1.20.120.1750:FF:000007">
    <property type="entry name" value="RBR-type E3 ubiquitin transferase"/>
    <property type="match status" value="1"/>
</dbReference>
<evidence type="ECO:0000256" key="8">
    <source>
        <dbReference type="ARBA" id="ARBA00022833"/>
    </source>
</evidence>
<sequence length="453" mass="49653">MRQSAIEGVAGVFGVSEAAATALLIGSRWSLSAEEVMQNDALFEKAANLLLSVSTHSTQPPISVVHLVHTASIEAECPICADKEFLETLECGHAVCAACWKSYLSLKILDEGAALVSCPMAPCNVAVSPAFVANLVNNATAAKYSALQLNSFVNDSPSLVFCPAPDCQNAISCPAAAKLPPPSSILPAHLNSIIPTVSCSCGHSFCFSCSLPAHQPAPCGLIKLWLTKCADDSETANWICANTKDCPKCSSAIEKNGGCNHMTCRKCRHEFCWICSADWRGHNCSTYEPNTKATTDQERSRASLERYLHYFNRYANHDQSMKLDAALSEKIALKIVEIQEKCEMSWIEAQFMTEAKEVLLASRRVLKWTYCFAFYLQKNNACILFETNQEDLEKAVESLSGLLERDFSDVAQIASLRAQVLDKAVYVSHRRDTLLNTTLGDLKEGKFDWVIAK</sequence>
<dbReference type="SMART" id="SM00647">
    <property type="entry name" value="IBR"/>
    <property type="match status" value="2"/>
</dbReference>
<organism evidence="12 13">
    <name type="scientific">Rhizoclosmatium globosum</name>
    <dbReference type="NCBI Taxonomy" id="329046"/>
    <lineage>
        <taxon>Eukaryota</taxon>
        <taxon>Fungi</taxon>
        <taxon>Fungi incertae sedis</taxon>
        <taxon>Chytridiomycota</taxon>
        <taxon>Chytridiomycota incertae sedis</taxon>
        <taxon>Chytridiomycetes</taxon>
        <taxon>Chytridiales</taxon>
        <taxon>Chytriomycetaceae</taxon>
        <taxon>Rhizoclosmatium</taxon>
    </lineage>
</organism>
<evidence type="ECO:0000259" key="10">
    <source>
        <dbReference type="PROSITE" id="PS50089"/>
    </source>
</evidence>
<dbReference type="SMART" id="SM00184">
    <property type="entry name" value="RING"/>
    <property type="match status" value="3"/>
</dbReference>
<dbReference type="GO" id="GO:0008270">
    <property type="term" value="F:zinc ion binding"/>
    <property type="evidence" value="ECO:0007669"/>
    <property type="project" value="UniProtKB-KW"/>
</dbReference>
<dbReference type="Pfam" id="PF22191">
    <property type="entry name" value="IBR_1"/>
    <property type="match status" value="1"/>
</dbReference>
<evidence type="ECO:0000256" key="3">
    <source>
        <dbReference type="ARBA" id="ARBA00022679"/>
    </source>
</evidence>
<protein>
    <recommendedName>
        <fullName evidence="2">RBR-type E3 ubiquitin transferase</fullName>
        <ecNumber evidence="2">2.3.2.31</ecNumber>
    </recommendedName>
</protein>
<dbReference type="AlphaFoldDB" id="A0A1Y2CGP4"/>
<dbReference type="STRING" id="329046.A0A1Y2CGP4"/>
<keyword evidence="13" id="KW-1185">Reference proteome</keyword>
<accession>A0A1Y2CGP4</accession>
<evidence type="ECO:0000259" key="11">
    <source>
        <dbReference type="PROSITE" id="PS51873"/>
    </source>
</evidence>
<dbReference type="Pfam" id="PF01485">
    <property type="entry name" value="IBR"/>
    <property type="match status" value="1"/>
</dbReference>
<dbReference type="InterPro" id="IPR044066">
    <property type="entry name" value="TRIAD_supradom"/>
</dbReference>
<dbReference type="EMBL" id="MCGO01000018">
    <property type="protein sequence ID" value="ORY45994.1"/>
    <property type="molecule type" value="Genomic_DNA"/>
</dbReference>
<dbReference type="GO" id="GO:0061630">
    <property type="term" value="F:ubiquitin protein ligase activity"/>
    <property type="evidence" value="ECO:0007669"/>
    <property type="project" value="UniProtKB-EC"/>
</dbReference>
<dbReference type="InterPro" id="IPR002867">
    <property type="entry name" value="IBR_dom"/>
</dbReference>
<dbReference type="InterPro" id="IPR045840">
    <property type="entry name" value="Ariadne"/>
</dbReference>
<keyword evidence="6 9" id="KW-0863">Zinc-finger</keyword>
<dbReference type="OrthoDB" id="10009520at2759"/>
<evidence type="ECO:0000313" key="13">
    <source>
        <dbReference type="Proteomes" id="UP000193642"/>
    </source>
</evidence>
<evidence type="ECO:0000256" key="1">
    <source>
        <dbReference type="ARBA" id="ARBA00001798"/>
    </source>
</evidence>
<keyword evidence="7" id="KW-0833">Ubl conjugation pathway</keyword>
<keyword evidence="8" id="KW-0862">Zinc</keyword>
<dbReference type="InterPro" id="IPR018957">
    <property type="entry name" value="Znf_C3HC4_RING-type"/>
</dbReference>
<dbReference type="Pfam" id="PF19422">
    <property type="entry name" value="Ariadne"/>
    <property type="match status" value="1"/>
</dbReference>
<evidence type="ECO:0000256" key="7">
    <source>
        <dbReference type="ARBA" id="ARBA00022786"/>
    </source>
</evidence>
<evidence type="ECO:0000256" key="5">
    <source>
        <dbReference type="ARBA" id="ARBA00022737"/>
    </source>
</evidence>
<dbReference type="InterPro" id="IPR013083">
    <property type="entry name" value="Znf_RING/FYVE/PHD"/>
</dbReference>
<feature type="domain" description="RING-type" evidence="11">
    <location>
        <begin position="73"/>
        <end position="293"/>
    </location>
</feature>
<proteinExistence type="predicted"/>
<dbReference type="Gene3D" id="3.30.40.10">
    <property type="entry name" value="Zinc/RING finger domain, C3HC4 (zinc finger)"/>
    <property type="match status" value="1"/>
</dbReference>
<name>A0A1Y2CGP4_9FUNG</name>
<dbReference type="Proteomes" id="UP000193642">
    <property type="component" value="Unassembled WGS sequence"/>
</dbReference>
<dbReference type="GO" id="GO:0016567">
    <property type="term" value="P:protein ubiquitination"/>
    <property type="evidence" value="ECO:0007669"/>
    <property type="project" value="InterPro"/>
</dbReference>
<dbReference type="SUPFAM" id="SSF57850">
    <property type="entry name" value="RING/U-box"/>
    <property type="match status" value="3"/>
</dbReference>
<evidence type="ECO:0000256" key="6">
    <source>
        <dbReference type="ARBA" id="ARBA00022771"/>
    </source>
</evidence>
<reference evidence="12 13" key="1">
    <citation type="submission" date="2016-07" db="EMBL/GenBank/DDBJ databases">
        <title>Pervasive Adenine N6-methylation of Active Genes in Fungi.</title>
        <authorList>
            <consortium name="DOE Joint Genome Institute"/>
            <person name="Mondo S.J."/>
            <person name="Dannebaum R.O."/>
            <person name="Kuo R.C."/>
            <person name="Labutti K."/>
            <person name="Haridas S."/>
            <person name="Kuo A."/>
            <person name="Salamov A."/>
            <person name="Ahrendt S.R."/>
            <person name="Lipzen A."/>
            <person name="Sullivan W."/>
            <person name="Andreopoulos W.B."/>
            <person name="Clum A."/>
            <person name="Lindquist E."/>
            <person name="Daum C."/>
            <person name="Ramamoorthy G.K."/>
            <person name="Gryganskyi A."/>
            <person name="Culley D."/>
            <person name="Magnuson J.K."/>
            <person name="James T.Y."/>
            <person name="O'Malley M.A."/>
            <person name="Stajich J.E."/>
            <person name="Spatafora J.W."/>
            <person name="Visel A."/>
            <person name="Grigoriev I.V."/>
        </authorList>
    </citation>
    <scope>NUCLEOTIDE SEQUENCE [LARGE SCALE GENOMIC DNA]</scope>
    <source>
        <strain evidence="12 13">JEL800</strain>
    </source>
</reference>
<dbReference type="EC" id="2.3.2.31" evidence="2"/>
<evidence type="ECO:0000256" key="4">
    <source>
        <dbReference type="ARBA" id="ARBA00022723"/>
    </source>
</evidence>
<dbReference type="InterPro" id="IPR031127">
    <property type="entry name" value="E3_UB_ligase_RBR"/>
</dbReference>
<comment type="caution">
    <text evidence="12">The sequence shown here is derived from an EMBL/GenBank/DDBJ whole genome shotgun (WGS) entry which is preliminary data.</text>
</comment>
<evidence type="ECO:0000256" key="2">
    <source>
        <dbReference type="ARBA" id="ARBA00012251"/>
    </source>
</evidence>
<evidence type="ECO:0000313" key="12">
    <source>
        <dbReference type="EMBL" id="ORY45994.1"/>
    </source>
</evidence>
<dbReference type="Gene3D" id="1.20.120.1750">
    <property type="match status" value="1"/>
</dbReference>
<dbReference type="PROSITE" id="PS50089">
    <property type="entry name" value="ZF_RING_2"/>
    <property type="match status" value="1"/>
</dbReference>
<gene>
    <name evidence="12" type="ORF">BCR33DRAFT_658913</name>
</gene>
<keyword evidence="5" id="KW-0677">Repeat</keyword>
<dbReference type="PROSITE" id="PS51873">
    <property type="entry name" value="TRIAD"/>
    <property type="match status" value="1"/>
</dbReference>
<dbReference type="Pfam" id="PF00097">
    <property type="entry name" value="zf-C3HC4"/>
    <property type="match status" value="1"/>
</dbReference>
<comment type="catalytic activity">
    <reaction evidence="1">
        <text>[E2 ubiquitin-conjugating enzyme]-S-ubiquitinyl-L-cysteine + [acceptor protein]-L-lysine = [E2 ubiquitin-conjugating enzyme]-L-cysteine + [acceptor protein]-N(6)-ubiquitinyl-L-lysine.</text>
        <dbReference type="EC" id="2.3.2.31"/>
    </reaction>
</comment>
<dbReference type="CDD" id="cd20346">
    <property type="entry name" value="BRcat_RBR_ANKIB1"/>
    <property type="match status" value="1"/>
</dbReference>
<dbReference type="InterPro" id="IPR001841">
    <property type="entry name" value="Znf_RING"/>
</dbReference>
<dbReference type="PANTHER" id="PTHR11685">
    <property type="entry name" value="RBR FAMILY RING FINGER AND IBR DOMAIN-CONTAINING"/>
    <property type="match status" value="1"/>
</dbReference>
<evidence type="ECO:0000256" key="9">
    <source>
        <dbReference type="PROSITE-ProRule" id="PRU00175"/>
    </source>
</evidence>
<keyword evidence="3" id="KW-0808">Transferase</keyword>
<feature type="domain" description="RING-type" evidence="10">
    <location>
        <begin position="77"/>
        <end position="120"/>
    </location>
</feature>